<evidence type="ECO:0000259" key="1">
    <source>
        <dbReference type="PROSITE" id="PS50878"/>
    </source>
</evidence>
<dbReference type="Pfam" id="PF00078">
    <property type="entry name" value="RVT_1"/>
    <property type="match status" value="1"/>
</dbReference>
<evidence type="ECO:0000313" key="3">
    <source>
        <dbReference type="Proteomes" id="UP000270094"/>
    </source>
</evidence>
<dbReference type="SUPFAM" id="SSF56672">
    <property type="entry name" value="DNA/RNA polymerases"/>
    <property type="match status" value="1"/>
</dbReference>
<organism evidence="2 3">
    <name type="scientific">Strongylus vulgaris</name>
    <name type="common">Blood worm</name>
    <dbReference type="NCBI Taxonomy" id="40348"/>
    <lineage>
        <taxon>Eukaryota</taxon>
        <taxon>Metazoa</taxon>
        <taxon>Ecdysozoa</taxon>
        <taxon>Nematoda</taxon>
        <taxon>Chromadorea</taxon>
        <taxon>Rhabditida</taxon>
        <taxon>Rhabditina</taxon>
        <taxon>Rhabditomorpha</taxon>
        <taxon>Strongyloidea</taxon>
        <taxon>Strongylidae</taxon>
        <taxon>Strongylus</taxon>
    </lineage>
</organism>
<name>A0A3P7JE62_STRVU</name>
<dbReference type="PANTHER" id="PTHR47027:SF20">
    <property type="entry name" value="REVERSE TRANSCRIPTASE-LIKE PROTEIN WITH RNA-DIRECTED DNA POLYMERASE DOMAIN"/>
    <property type="match status" value="1"/>
</dbReference>
<dbReference type="PANTHER" id="PTHR47027">
    <property type="entry name" value="REVERSE TRANSCRIPTASE DOMAIN-CONTAINING PROTEIN"/>
    <property type="match status" value="1"/>
</dbReference>
<gene>
    <name evidence="2" type="ORF">SVUK_LOCUS11412</name>
</gene>
<keyword evidence="3" id="KW-1185">Reference proteome</keyword>
<dbReference type="AlphaFoldDB" id="A0A3P7JE62"/>
<protein>
    <recommendedName>
        <fullName evidence="1">Reverse transcriptase domain-containing protein</fullName>
    </recommendedName>
</protein>
<dbReference type="PROSITE" id="PS50878">
    <property type="entry name" value="RT_POL"/>
    <property type="match status" value="1"/>
</dbReference>
<proteinExistence type="predicted"/>
<dbReference type="InterPro" id="IPR043502">
    <property type="entry name" value="DNA/RNA_pol_sf"/>
</dbReference>
<dbReference type="InterPro" id="IPR043128">
    <property type="entry name" value="Rev_trsase/Diguanyl_cyclase"/>
</dbReference>
<sequence length="122" mass="13461">MVGTAVPEIYIQWIKMIYHGATSHVQGAAGQSKLSRIKTGVHQGSVLSPLLLTVMDAATEGLKRQPSWGPLYADDVVLMAENRKELKKEAQRWKDQLGSYGLKLNTKKTEYMKVGDQTSGSI</sequence>
<dbReference type="EMBL" id="UYYB01096943">
    <property type="protein sequence ID" value="VDM76414.1"/>
    <property type="molecule type" value="Genomic_DNA"/>
</dbReference>
<dbReference type="OrthoDB" id="418748at2759"/>
<dbReference type="Gene3D" id="3.30.70.270">
    <property type="match status" value="1"/>
</dbReference>
<reference evidence="2 3" key="1">
    <citation type="submission" date="2018-11" db="EMBL/GenBank/DDBJ databases">
        <authorList>
            <consortium name="Pathogen Informatics"/>
        </authorList>
    </citation>
    <scope>NUCLEOTIDE SEQUENCE [LARGE SCALE GENOMIC DNA]</scope>
</reference>
<dbReference type="Proteomes" id="UP000270094">
    <property type="component" value="Unassembled WGS sequence"/>
</dbReference>
<dbReference type="InterPro" id="IPR000477">
    <property type="entry name" value="RT_dom"/>
</dbReference>
<feature type="domain" description="Reverse transcriptase" evidence="1">
    <location>
        <begin position="1"/>
        <end position="122"/>
    </location>
</feature>
<accession>A0A3P7JE62</accession>
<evidence type="ECO:0000313" key="2">
    <source>
        <dbReference type="EMBL" id="VDM76414.1"/>
    </source>
</evidence>